<evidence type="ECO:0000313" key="4">
    <source>
        <dbReference type="EMBL" id="QNO18164.1"/>
    </source>
</evidence>
<feature type="chain" id="PRO_5038623786" evidence="2">
    <location>
        <begin position="22"/>
        <end position="737"/>
    </location>
</feature>
<keyword evidence="2" id="KW-0732">Signal</keyword>
<evidence type="ECO:0000313" key="5">
    <source>
        <dbReference type="Proteomes" id="UP000516046"/>
    </source>
</evidence>
<evidence type="ECO:0000256" key="2">
    <source>
        <dbReference type="SAM" id="SignalP"/>
    </source>
</evidence>
<protein>
    <submittedName>
        <fullName evidence="4">Penicillin binding protein PBP4B</fullName>
    </submittedName>
</protein>
<gene>
    <name evidence="4" type="primary">pbp4b</name>
    <name evidence="4" type="ORF">H6X83_00380</name>
</gene>
<dbReference type="AlphaFoldDB" id="A0A7G9WHK2"/>
<evidence type="ECO:0000259" key="3">
    <source>
        <dbReference type="Pfam" id="PF00144"/>
    </source>
</evidence>
<dbReference type="SUPFAM" id="SSF56601">
    <property type="entry name" value="beta-lactamase/transpeptidase-like"/>
    <property type="match status" value="1"/>
</dbReference>
<dbReference type="Pfam" id="PF00144">
    <property type="entry name" value="Beta-lactamase"/>
    <property type="match status" value="1"/>
</dbReference>
<sequence>MKVIPKKILGVVLSASMVFSAAPVCFGSAAVYAASPVTLAESVPSGLQADCTFPDWAGYVDDTLLMNNRYSFKAYKGQGVLYIKCTDLSSTRFFVNGKQIDISAACKNSGKTYKVDISAYTVNGSNTLQINDYAPATGKIEVKIPYPEVIAGTAQSVGMDTDELNLIDTIISNDVKYGFTSAQLAIIKNGVLVKNTAYGTVNAYNQNGTRKTDSAKVTTDTLYDLASNTKMYATNYAMQKLVSEGKVSINDKVTKYFPEFQDGANDAIKGKADLTLKEIMEHQAGFPADPQYFNDHFDQAAQKSDPNVDNILYSQDKKTTIQRIMNTSLIYQPGTQTKYSDVDYMLLGLIVEKVTGQNLDQYVENTIYKPMGLTHIMYNPLQKGFGVQNCAATELNGNTRDGAVSFKNVRTNTLQGQVHDEKAYYCMNGVSGHAGLFADAGDLAKLCQVMLNGGGYGGNKFFDKNTIAEFTKRKDALPTWGLGWWREGSYGRPWYFGVESSDDTIGHQGWTGTLTMIDPKNDLVMVLLTNKINSPLIDNKSNANDFVGNKFTTATLGTIPDLIYQSINHASETAVNANVSEMVSEKMKLYRAHADKYDGKTILQAAYSLVDTAVTRAEQKKTAETRDYAKKAISQLDTSIADASVVAEFQKRLGAVKTYSSDTTSNITVKGSYTFKITSKNGKAPVFTLGTSNVFKYSLVKKSGSDYYFKITVTAKKGTRAGIYVNGEGRLLIATVG</sequence>
<dbReference type="RefSeq" id="WP_212507228.1">
    <property type="nucleotide sequence ID" value="NZ_CP060696.1"/>
</dbReference>
<feature type="signal peptide" evidence="2">
    <location>
        <begin position="1"/>
        <end position="21"/>
    </location>
</feature>
<dbReference type="Proteomes" id="UP000516046">
    <property type="component" value="Chromosome"/>
</dbReference>
<dbReference type="KEGG" id="caml:H6X83_00380"/>
<dbReference type="EMBL" id="CP060696">
    <property type="protein sequence ID" value="QNO18164.1"/>
    <property type="molecule type" value="Genomic_DNA"/>
</dbReference>
<reference evidence="4 5" key="1">
    <citation type="submission" date="2020-08" db="EMBL/GenBank/DDBJ databases">
        <authorList>
            <person name="Ren C."/>
            <person name="Gu Y."/>
            <person name="Xu Y."/>
        </authorList>
    </citation>
    <scope>NUCLEOTIDE SEQUENCE [LARGE SCALE GENOMIC DNA]</scope>
    <source>
        <strain evidence="4 5">LBM18003</strain>
    </source>
</reference>
<dbReference type="Gene3D" id="3.40.710.10">
    <property type="entry name" value="DD-peptidase/beta-lactamase superfamily"/>
    <property type="match status" value="1"/>
</dbReference>
<keyword evidence="1" id="KW-0378">Hydrolase</keyword>
<evidence type="ECO:0000256" key="1">
    <source>
        <dbReference type="ARBA" id="ARBA00022801"/>
    </source>
</evidence>
<proteinExistence type="predicted"/>
<dbReference type="GO" id="GO:0016787">
    <property type="term" value="F:hydrolase activity"/>
    <property type="evidence" value="ECO:0007669"/>
    <property type="project" value="UniProtKB-KW"/>
</dbReference>
<dbReference type="PANTHER" id="PTHR43283:SF11">
    <property type="entry name" value="BETA-LACTAMASE-RELATED DOMAIN-CONTAINING PROTEIN"/>
    <property type="match status" value="1"/>
</dbReference>
<keyword evidence="5" id="KW-1185">Reference proteome</keyword>
<dbReference type="InterPro" id="IPR012338">
    <property type="entry name" value="Beta-lactam/transpept-like"/>
</dbReference>
<dbReference type="InterPro" id="IPR001466">
    <property type="entry name" value="Beta-lactam-related"/>
</dbReference>
<feature type="domain" description="Beta-lactamase-related" evidence="3">
    <location>
        <begin position="168"/>
        <end position="533"/>
    </location>
</feature>
<organism evidence="4 5">
    <name type="scientific">Caproicibacterium amylolyticum</name>
    <dbReference type="NCBI Taxonomy" id="2766537"/>
    <lineage>
        <taxon>Bacteria</taxon>
        <taxon>Bacillati</taxon>
        <taxon>Bacillota</taxon>
        <taxon>Clostridia</taxon>
        <taxon>Eubacteriales</taxon>
        <taxon>Oscillospiraceae</taxon>
        <taxon>Caproicibacterium</taxon>
    </lineage>
</organism>
<dbReference type="PANTHER" id="PTHR43283">
    <property type="entry name" value="BETA-LACTAMASE-RELATED"/>
    <property type="match status" value="1"/>
</dbReference>
<name>A0A7G9WHK2_9FIRM</name>
<dbReference type="NCBIfam" id="NF002968">
    <property type="entry name" value="PRK03642.1"/>
    <property type="match status" value="1"/>
</dbReference>
<dbReference type="InterPro" id="IPR050789">
    <property type="entry name" value="Diverse_Enzym_Activities"/>
</dbReference>
<accession>A0A7G9WHK2</accession>